<accession>A0A0F9RFS0</accession>
<dbReference type="EMBL" id="LAZR01000889">
    <property type="protein sequence ID" value="KKN55345.1"/>
    <property type="molecule type" value="Genomic_DNA"/>
</dbReference>
<reference evidence="1" key="1">
    <citation type="journal article" date="2015" name="Nature">
        <title>Complex archaea that bridge the gap between prokaryotes and eukaryotes.</title>
        <authorList>
            <person name="Spang A."/>
            <person name="Saw J.H."/>
            <person name="Jorgensen S.L."/>
            <person name="Zaremba-Niedzwiedzka K."/>
            <person name="Martijn J."/>
            <person name="Lind A.E."/>
            <person name="van Eijk R."/>
            <person name="Schleper C."/>
            <person name="Guy L."/>
            <person name="Ettema T.J."/>
        </authorList>
    </citation>
    <scope>NUCLEOTIDE SEQUENCE</scope>
</reference>
<proteinExistence type="predicted"/>
<dbReference type="AlphaFoldDB" id="A0A0F9RFS0"/>
<name>A0A0F9RFS0_9ZZZZ</name>
<gene>
    <name evidence="1" type="ORF">LCGC14_0583350</name>
</gene>
<protein>
    <submittedName>
        <fullName evidence="1">Uncharacterized protein</fullName>
    </submittedName>
</protein>
<organism evidence="1">
    <name type="scientific">marine sediment metagenome</name>
    <dbReference type="NCBI Taxonomy" id="412755"/>
    <lineage>
        <taxon>unclassified sequences</taxon>
        <taxon>metagenomes</taxon>
        <taxon>ecological metagenomes</taxon>
    </lineage>
</organism>
<comment type="caution">
    <text evidence="1">The sequence shown here is derived from an EMBL/GenBank/DDBJ whole genome shotgun (WGS) entry which is preliminary data.</text>
</comment>
<sequence length="84" mass="9150">MATKKTSRNSEADMLAREIFIRQARVKASFTPETLANECYDLADGFYATRDKRRSPTVTAGSIAIEHDGLNDSDTAALTQPAAV</sequence>
<evidence type="ECO:0000313" key="1">
    <source>
        <dbReference type="EMBL" id="KKN55345.1"/>
    </source>
</evidence>